<evidence type="ECO:0000313" key="1">
    <source>
        <dbReference type="EMBL" id="KAH8016226.1"/>
    </source>
</evidence>
<name>A0ACB8G9G1_9SAUR</name>
<evidence type="ECO:0000313" key="2">
    <source>
        <dbReference type="Proteomes" id="UP000827872"/>
    </source>
</evidence>
<keyword evidence="2" id="KW-1185">Reference proteome</keyword>
<sequence>MRCLADPLPPCPDGTPPPRHGDSLAPELDAMLIHRPIDPLAWRPADPLTRMLQNEGVQRRGSEPSRARPVSAEPDQRGRQLGHGREMRGEKGYKAVGKEAQEHWLWEEGGRESCEEAGKESCVEGKESCLAQFTP</sequence>
<dbReference type="EMBL" id="CM037614">
    <property type="protein sequence ID" value="KAH8016226.1"/>
    <property type="molecule type" value="Genomic_DNA"/>
</dbReference>
<dbReference type="Proteomes" id="UP000827872">
    <property type="component" value="Linkage Group LG01"/>
</dbReference>
<comment type="caution">
    <text evidence="1">The sequence shown here is derived from an EMBL/GenBank/DDBJ whole genome shotgun (WGS) entry which is preliminary data.</text>
</comment>
<proteinExistence type="predicted"/>
<gene>
    <name evidence="1" type="ORF">K3G42_014416</name>
</gene>
<reference evidence="1" key="1">
    <citation type="submission" date="2021-08" db="EMBL/GenBank/DDBJ databases">
        <title>The first chromosome-level gecko genome reveals the dynamic sex chromosomes of Neotropical dwarf geckos (Sphaerodactylidae: Sphaerodactylus).</title>
        <authorList>
            <person name="Pinto B.J."/>
            <person name="Keating S.E."/>
            <person name="Gamble T."/>
        </authorList>
    </citation>
    <scope>NUCLEOTIDE SEQUENCE</scope>
    <source>
        <strain evidence="1">TG3544</strain>
    </source>
</reference>
<organism evidence="1 2">
    <name type="scientific">Sphaerodactylus townsendi</name>
    <dbReference type="NCBI Taxonomy" id="933632"/>
    <lineage>
        <taxon>Eukaryota</taxon>
        <taxon>Metazoa</taxon>
        <taxon>Chordata</taxon>
        <taxon>Craniata</taxon>
        <taxon>Vertebrata</taxon>
        <taxon>Euteleostomi</taxon>
        <taxon>Lepidosauria</taxon>
        <taxon>Squamata</taxon>
        <taxon>Bifurcata</taxon>
        <taxon>Gekkota</taxon>
        <taxon>Sphaerodactylidae</taxon>
        <taxon>Sphaerodactylus</taxon>
    </lineage>
</organism>
<protein>
    <submittedName>
        <fullName evidence="1">Uncharacterized protein</fullName>
    </submittedName>
</protein>
<accession>A0ACB8G9G1</accession>